<comment type="caution">
    <text evidence="1">The sequence shown here is derived from an EMBL/GenBank/DDBJ whole genome shotgun (WGS) entry which is preliminary data.</text>
</comment>
<evidence type="ECO:0000313" key="1">
    <source>
        <dbReference type="EMBL" id="CAK7340090.1"/>
    </source>
</evidence>
<keyword evidence="2" id="KW-1185">Reference proteome</keyword>
<proteinExistence type="predicted"/>
<protein>
    <submittedName>
        <fullName evidence="1">Uncharacterized protein</fullName>
    </submittedName>
</protein>
<sequence length="91" mass="10193">MPFTIFWARVRGRRCGFSHNGPIERPARDDGVAPASTRSLSWALVQSRGVDSPAIAPSKGWLGMVTFFPLATWDGVCSERLHDIVLFRRHL</sequence>
<dbReference type="Proteomes" id="UP001314170">
    <property type="component" value="Unassembled WGS sequence"/>
</dbReference>
<dbReference type="EMBL" id="CAWUPB010001159">
    <property type="protein sequence ID" value="CAK7340090.1"/>
    <property type="molecule type" value="Genomic_DNA"/>
</dbReference>
<gene>
    <name evidence="1" type="ORF">DCAF_LOCUS15171</name>
</gene>
<organism evidence="1 2">
    <name type="scientific">Dovyalis caffra</name>
    <dbReference type="NCBI Taxonomy" id="77055"/>
    <lineage>
        <taxon>Eukaryota</taxon>
        <taxon>Viridiplantae</taxon>
        <taxon>Streptophyta</taxon>
        <taxon>Embryophyta</taxon>
        <taxon>Tracheophyta</taxon>
        <taxon>Spermatophyta</taxon>
        <taxon>Magnoliopsida</taxon>
        <taxon>eudicotyledons</taxon>
        <taxon>Gunneridae</taxon>
        <taxon>Pentapetalae</taxon>
        <taxon>rosids</taxon>
        <taxon>fabids</taxon>
        <taxon>Malpighiales</taxon>
        <taxon>Salicaceae</taxon>
        <taxon>Flacourtieae</taxon>
        <taxon>Dovyalis</taxon>
    </lineage>
</organism>
<accession>A0AAV1RW76</accession>
<name>A0AAV1RW76_9ROSI</name>
<evidence type="ECO:0000313" key="2">
    <source>
        <dbReference type="Proteomes" id="UP001314170"/>
    </source>
</evidence>
<dbReference type="AlphaFoldDB" id="A0AAV1RW76"/>
<reference evidence="1 2" key="1">
    <citation type="submission" date="2024-01" db="EMBL/GenBank/DDBJ databases">
        <authorList>
            <person name="Waweru B."/>
        </authorList>
    </citation>
    <scope>NUCLEOTIDE SEQUENCE [LARGE SCALE GENOMIC DNA]</scope>
</reference>